<keyword evidence="2" id="KW-0813">Transport</keyword>
<dbReference type="EMBL" id="JBHSCN010000005">
    <property type="protein sequence ID" value="MFC4243403.1"/>
    <property type="molecule type" value="Genomic_DNA"/>
</dbReference>
<dbReference type="InterPro" id="IPR026022">
    <property type="entry name" value="PhoU_dom"/>
</dbReference>
<dbReference type="PANTHER" id="PTHR42930">
    <property type="entry name" value="PHOSPHATE-SPECIFIC TRANSPORT SYSTEM ACCESSORY PROTEIN PHOU"/>
    <property type="match status" value="1"/>
</dbReference>
<dbReference type="Proteomes" id="UP001595900">
    <property type="component" value="Unassembled WGS sequence"/>
</dbReference>
<dbReference type="PANTHER" id="PTHR42930:SF3">
    <property type="entry name" value="PHOSPHATE-SPECIFIC TRANSPORT SYSTEM ACCESSORY PROTEIN PHOU"/>
    <property type="match status" value="1"/>
</dbReference>
<name>A0ABV8Q723_9MICO</name>
<dbReference type="Pfam" id="PF01895">
    <property type="entry name" value="PhoU"/>
    <property type="match status" value="2"/>
</dbReference>
<dbReference type="InterPro" id="IPR028366">
    <property type="entry name" value="PhoU"/>
</dbReference>
<organism evidence="4 5">
    <name type="scientific">Gryllotalpicola reticulitermitis</name>
    <dbReference type="NCBI Taxonomy" id="1184153"/>
    <lineage>
        <taxon>Bacteria</taxon>
        <taxon>Bacillati</taxon>
        <taxon>Actinomycetota</taxon>
        <taxon>Actinomycetes</taxon>
        <taxon>Micrococcales</taxon>
        <taxon>Microbacteriaceae</taxon>
        <taxon>Gryllotalpicola</taxon>
    </lineage>
</organism>
<evidence type="ECO:0000256" key="1">
    <source>
        <dbReference type="ARBA" id="ARBA00022592"/>
    </source>
</evidence>
<proteinExistence type="inferred from homology"/>
<protein>
    <recommendedName>
        <fullName evidence="2">Phosphate-specific transport system accessory protein PhoU</fullName>
    </recommendedName>
</protein>
<comment type="caution">
    <text evidence="4">The sequence shown here is derived from an EMBL/GenBank/DDBJ whole genome shotgun (WGS) entry which is preliminary data.</text>
</comment>
<dbReference type="RefSeq" id="WP_390228435.1">
    <property type="nucleotide sequence ID" value="NZ_JBHSCN010000005.1"/>
</dbReference>
<comment type="subcellular location">
    <subcellularLocation>
        <location evidence="2">Cytoplasm</location>
    </subcellularLocation>
</comment>
<dbReference type="InterPro" id="IPR038078">
    <property type="entry name" value="PhoU-like_sf"/>
</dbReference>
<keyword evidence="1 2" id="KW-0592">Phosphate transport</keyword>
<evidence type="ECO:0000313" key="5">
    <source>
        <dbReference type="Proteomes" id="UP001595900"/>
    </source>
</evidence>
<dbReference type="SUPFAM" id="SSF109755">
    <property type="entry name" value="PhoU-like"/>
    <property type="match status" value="1"/>
</dbReference>
<dbReference type="Gene3D" id="1.20.58.220">
    <property type="entry name" value="Phosphate transport system protein phou homolog 2, domain 2"/>
    <property type="match status" value="1"/>
</dbReference>
<evidence type="ECO:0000259" key="3">
    <source>
        <dbReference type="Pfam" id="PF01895"/>
    </source>
</evidence>
<reference evidence="5" key="1">
    <citation type="journal article" date="2019" name="Int. J. Syst. Evol. Microbiol.">
        <title>The Global Catalogue of Microorganisms (GCM) 10K type strain sequencing project: providing services to taxonomists for standard genome sequencing and annotation.</title>
        <authorList>
            <consortium name="The Broad Institute Genomics Platform"/>
            <consortium name="The Broad Institute Genome Sequencing Center for Infectious Disease"/>
            <person name="Wu L."/>
            <person name="Ma J."/>
        </authorList>
    </citation>
    <scope>NUCLEOTIDE SEQUENCE [LARGE SCALE GENOMIC DNA]</scope>
    <source>
        <strain evidence="5">CGMCC 1.10363</strain>
    </source>
</reference>
<keyword evidence="5" id="KW-1185">Reference proteome</keyword>
<sequence>MRAVFQQELSSVQDGLVLISDLVLDAIRNASTAFNTADIALADQVISGDPAIDRLSIELDELSIQILARQGPVARDLRVVVGALRMSALLERMGDLARHLAQLTRRHYPEHVAPDALRDIFIEMAAQDIRTAELLNRLLRTQDLELAEQLIEDDARTDALHRSVFDAVLRADWTGTTEQTVDVTLATRFFERFGDQAVSIAKRAQYLSTGEWVMSRR</sequence>
<gene>
    <name evidence="4" type="primary">phoU</name>
    <name evidence="4" type="ORF">ACFOYW_08460</name>
</gene>
<feature type="domain" description="PhoU" evidence="3">
    <location>
        <begin position="123"/>
        <end position="203"/>
    </location>
</feature>
<keyword evidence="2" id="KW-0963">Cytoplasm</keyword>
<dbReference type="PIRSF" id="PIRSF003107">
    <property type="entry name" value="PhoU"/>
    <property type="match status" value="1"/>
</dbReference>
<dbReference type="NCBIfam" id="TIGR02135">
    <property type="entry name" value="phoU_full"/>
    <property type="match status" value="1"/>
</dbReference>
<accession>A0ABV8Q723</accession>
<feature type="domain" description="PhoU" evidence="3">
    <location>
        <begin position="19"/>
        <end position="103"/>
    </location>
</feature>
<evidence type="ECO:0000313" key="4">
    <source>
        <dbReference type="EMBL" id="MFC4243403.1"/>
    </source>
</evidence>
<comment type="similarity">
    <text evidence="2">Belongs to the PhoU family.</text>
</comment>
<comment type="function">
    <text evidence="2">Plays a role in the regulation of phosphate uptake.</text>
</comment>
<comment type="subunit">
    <text evidence="2">Homodimer.</text>
</comment>
<evidence type="ECO:0000256" key="2">
    <source>
        <dbReference type="PIRNR" id="PIRNR003107"/>
    </source>
</evidence>